<proteinExistence type="predicted"/>
<dbReference type="GO" id="GO:0008270">
    <property type="term" value="F:zinc ion binding"/>
    <property type="evidence" value="ECO:0007669"/>
    <property type="project" value="UniProtKB-KW"/>
</dbReference>
<dbReference type="SMART" id="SM00355">
    <property type="entry name" value="ZnF_C2H2"/>
    <property type="match status" value="3"/>
</dbReference>
<evidence type="ECO:0000256" key="8">
    <source>
        <dbReference type="PROSITE-ProRule" id="PRU00042"/>
    </source>
</evidence>
<keyword evidence="4" id="KW-0862">Zinc</keyword>
<feature type="region of interest" description="Disordered" evidence="10">
    <location>
        <begin position="598"/>
        <end position="638"/>
    </location>
</feature>
<feature type="region of interest" description="Disordered" evidence="10">
    <location>
        <begin position="1"/>
        <end position="32"/>
    </location>
</feature>
<dbReference type="PANTHER" id="PTHR46179:SF13">
    <property type="entry name" value="C2H2-TYPE DOMAIN-CONTAINING PROTEIN"/>
    <property type="match status" value="1"/>
</dbReference>
<evidence type="ECO:0000256" key="2">
    <source>
        <dbReference type="ARBA" id="ARBA00022723"/>
    </source>
</evidence>
<feature type="compositionally biased region" description="Low complexity" evidence="10">
    <location>
        <begin position="156"/>
        <end position="180"/>
    </location>
</feature>
<dbReference type="PROSITE" id="PS00028">
    <property type="entry name" value="ZINC_FINGER_C2H2_1"/>
    <property type="match status" value="1"/>
</dbReference>
<comment type="subcellular location">
    <subcellularLocation>
        <location evidence="1">Nucleus</location>
    </subcellularLocation>
</comment>
<keyword evidence="2" id="KW-0479">Metal-binding</keyword>
<dbReference type="PROSITE" id="PS50157">
    <property type="entry name" value="ZINC_FINGER_C2H2_2"/>
    <property type="match status" value="1"/>
</dbReference>
<dbReference type="GO" id="GO:0005634">
    <property type="term" value="C:nucleus"/>
    <property type="evidence" value="ECO:0007669"/>
    <property type="project" value="UniProtKB-SubCell"/>
</dbReference>
<evidence type="ECO:0000256" key="4">
    <source>
        <dbReference type="ARBA" id="ARBA00022833"/>
    </source>
</evidence>
<evidence type="ECO:0000256" key="1">
    <source>
        <dbReference type="ARBA" id="ARBA00004123"/>
    </source>
</evidence>
<accession>A0A0C2IPH9</accession>
<reference evidence="12 13" key="1">
    <citation type="journal article" date="2014" name="BMC Genomics">
        <title>Comparative genomics of the major fungal agents of human and animal Sporotrichosis: Sporothrix schenckii and Sporothrix brasiliensis.</title>
        <authorList>
            <person name="Teixeira M.M."/>
            <person name="de Almeida L.G."/>
            <person name="Kubitschek-Barreira P."/>
            <person name="Alves F.L."/>
            <person name="Kioshima E.S."/>
            <person name="Abadio A.K."/>
            <person name="Fernandes L."/>
            <person name="Derengowski L.S."/>
            <person name="Ferreira K.S."/>
            <person name="Souza R.C."/>
            <person name="Ruiz J.C."/>
            <person name="de Andrade N.C."/>
            <person name="Paes H.C."/>
            <person name="Nicola A.M."/>
            <person name="Albuquerque P."/>
            <person name="Gerber A.L."/>
            <person name="Martins V.P."/>
            <person name="Peconick L.D."/>
            <person name="Neto A.V."/>
            <person name="Chaucanez C.B."/>
            <person name="Silva P.A."/>
            <person name="Cunha O.L."/>
            <person name="de Oliveira F.F."/>
            <person name="dos Santos T.C."/>
            <person name="Barros A.L."/>
            <person name="Soares M.A."/>
            <person name="de Oliveira L.M."/>
            <person name="Marini M.M."/>
            <person name="Villalobos-Duno H."/>
            <person name="Cunha M.M."/>
            <person name="de Hoog S."/>
            <person name="da Silveira J.F."/>
            <person name="Henrissat B."/>
            <person name="Nino-Vega G.A."/>
            <person name="Cisalpino P.S."/>
            <person name="Mora-Montes H.M."/>
            <person name="Almeida S.R."/>
            <person name="Stajich J.E."/>
            <person name="Lopes-Bezerra L.M."/>
            <person name="Vasconcelos A.T."/>
            <person name="Felipe M.S."/>
        </authorList>
    </citation>
    <scope>NUCLEOTIDE SEQUENCE [LARGE SCALE GENOMIC DNA]</scope>
    <source>
        <strain evidence="12 13">5110</strain>
    </source>
</reference>
<feature type="domain" description="C2H2-type" evidence="11">
    <location>
        <begin position="479"/>
        <end position="508"/>
    </location>
</feature>
<keyword evidence="3 8" id="KW-0863">Zinc-finger</keyword>
<dbReference type="HOGENOM" id="CLU_008243_0_0_1"/>
<sequence length="885" mass="97712">MSSSSPTLSTNPRRVPVTRIGSPGSGHGLSLKTNNMLRKGATFHSPTSPVSDIDAPFCPPQLARSQSNLDDVVDAHRRRVALTLDSIGKTLAGTHISSPKKNGINAVFFDNDSDCVPKGLLDHALGSSFAPAEQPRRVLQPRPVNRRLSNNHHASDSGLGSSIASLSGKKQQQQQQQHQKQTGKSTAAATKRAAAPVQAKAVTRSAAAASSEKPAGLSARATNRIYEHTVKPLLAKPAYKAFHPILLECTTKINKRDIVCLRDLEKTILFLAPVSDDLRNDTGVWGNTYRFLCIKERTKVAKLYLDFCLESVRCLQTTVEYLSEREQTRPADLPYTAGYFIDLVDQIHHYAQQLADAKANEKAGSVDMDFHRYNLRSTATINPMHLTLANPDAPHSSSDEIKLHGGIAVNGRPAELVRISRDGRAVSIATGLPVELEEDMKDTIRIKRSASQELEDEEEIMRSMARRKKNAPPEEYAPKMCSVPGCTKEFKRPCDLTKHEKTHSRPWKCPLESCKYHEYGWPTEKERDRHMNDKHSDNPPMYECLFKPCTYKSKRDSNRKQHMEKTHGWTYVRTKTNGSSKTATAAGAAQVAASPSIKDGNLIQGSSSSVRGSLDASSTTLPTPQLVNLPTPVSARSPNVTTPNYDEFSAPLFSNIEFPTCAPGDILASDLLPAELDDLDFSPLPMDLNDASAYASPSNASSLDNNSAYQDIGQDMSMYEDIYSAPMQLPTPEPIFAPNYANKELLDQFMALQAPELCAPMVTPAQQQQMARLQMMHQQMQQQERQNQQLAQNTLMPHISPLGEANAMLFTPDSILDDEGFVDYSDDATKKGTDFILFPNAEMATLPQNTIKHDPVFDTLFEEMTPSLAAGFSQPTSQIYTNMDW</sequence>
<keyword evidence="6" id="KW-0804">Transcription</keyword>
<feature type="region of interest" description="Disordered" evidence="10">
    <location>
        <begin position="132"/>
        <end position="214"/>
    </location>
</feature>
<dbReference type="InterPro" id="IPR051061">
    <property type="entry name" value="Zinc_finger_trans_reg"/>
</dbReference>
<evidence type="ECO:0000256" key="10">
    <source>
        <dbReference type="SAM" id="MobiDB-lite"/>
    </source>
</evidence>
<organism evidence="12 13">
    <name type="scientific">Sporothrix brasiliensis 5110</name>
    <dbReference type="NCBI Taxonomy" id="1398154"/>
    <lineage>
        <taxon>Eukaryota</taxon>
        <taxon>Fungi</taxon>
        <taxon>Dikarya</taxon>
        <taxon>Ascomycota</taxon>
        <taxon>Pezizomycotina</taxon>
        <taxon>Sordariomycetes</taxon>
        <taxon>Sordariomycetidae</taxon>
        <taxon>Ophiostomatales</taxon>
        <taxon>Ophiostomataceae</taxon>
        <taxon>Sporothrix</taxon>
    </lineage>
</organism>
<dbReference type="VEuPathDB" id="FungiDB:SPBR_08152"/>
<dbReference type="InterPro" id="IPR013087">
    <property type="entry name" value="Znf_C2H2_type"/>
</dbReference>
<dbReference type="GeneID" id="63681311"/>
<keyword evidence="9" id="KW-0175">Coiled coil</keyword>
<feature type="compositionally biased region" description="Polar residues" evidence="10">
    <location>
        <begin position="1"/>
        <end position="12"/>
    </location>
</feature>
<dbReference type="Proteomes" id="UP000031575">
    <property type="component" value="Unassembled WGS sequence"/>
</dbReference>
<evidence type="ECO:0000256" key="9">
    <source>
        <dbReference type="SAM" id="Coils"/>
    </source>
</evidence>
<name>A0A0C2IPH9_9PEZI</name>
<protein>
    <submittedName>
        <fullName evidence="12">Zinc finger transcription factor ace1</fullName>
    </submittedName>
</protein>
<dbReference type="PANTHER" id="PTHR46179">
    <property type="entry name" value="ZINC FINGER PROTEIN"/>
    <property type="match status" value="1"/>
</dbReference>
<evidence type="ECO:0000256" key="6">
    <source>
        <dbReference type="ARBA" id="ARBA00023163"/>
    </source>
</evidence>
<dbReference type="AlphaFoldDB" id="A0A0C2IPH9"/>
<dbReference type="EMBL" id="AWTV01000011">
    <property type="protein sequence ID" value="KIH86977.1"/>
    <property type="molecule type" value="Genomic_DNA"/>
</dbReference>
<keyword evidence="7" id="KW-0539">Nucleus</keyword>
<feature type="coiled-coil region" evidence="9">
    <location>
        <begin position="766"/>
        <end position="793"/>
    </location>
</feature>
<feature type="compositionally biased region" description="Low complexity" evidence="10">
    <location>
        <begin position="187"/>
        <end position="211"/>
    </location>
</feature>
<evidence type="ECO:0000313" key="12">
    <source>
        <dbReference type="EMBL" id="KIH86977.1"/>
    </source>
</evidence>
<evidence type="ECO:0000256" key="5">
    <source>
        <dbReference type="ARBA" id="ARBA00023015"/>
    </source>
</evidence>
<gene>
    <name evidence="12" type="ORF">SPBR_08152</name>
</gene>
<feature type="compositionally biased region" description="Polar residues" evidence="10">
    <location>
        <begin position="603"/>
        <end position="628"/>
    </location>
</feature>
<evidence type="ECO:0000313" key="13">
    <source>
        <dbReference type="Proteomes" id="UP000031575"/>
    </source>
</evidence>
<dbReference type="OrthoDB" id="9368434at2759"/>
<dbReference type="Gene3D" id="3.30.160.60">
    <property type="entry name" value="Classic Zinc Finger"/>
    <property type="match status" value="1"/>
</dbReference>
<evidence type="ECO:0000256" key="7">
    <source>
        <dbReference type="ARBA" id="ARBA00023242"/>
    </source>
</evidence>
<dbReference type="GO" id="GO:0006357">
    <property type="term" value="P:regulation of transcription by RNA polymerase II"/>
    <property type="evidence" value="ECO:0007669"/>
    <property type="project" value="TreeGrafter"/>
</dbReference>
<evidence type="ECO:0000256" key="3">
    <source>
        <dbReference type="ARBA" id="ARBA00022771"/>
    </source>
</evidence>
<keyword evidence="5" id="KW-0805">Transcription regulation</keyword>
<evidence type="ECO:0000259" key="11">
    <source>
        <dbReference type="PROSITE" id="PS50157"/>
    </source>
</evidence>
<dbReference type="RefSeq" id="XP_040614987.1">
    <property type="nucleotide sequence ID" value="XM_040766390.1"/>
</dbReference>
<comment type="caution">
    <text evidence="12">The sequence shown here is derived from an EMBL/GenBank/DDBJ whole genome shotgun (WGS) entry which is preliminary data.</text>
</comment>
<keyword evidence="13" id="KW-1185">Reference proteome</keyword>